<evidence type="ECO:0000256" key="7">
    <source>
        <dbReference type="ARBA" id="ARBA00023136"/>
    </source>
</evidence>
<proteinExistence type="inferred from homology"/>
<keyword evidence="7 9" id="KW-0472">Membrane</keyword>
<comment type="subcellular location">
    <subcellularLocation>
        <location evidence="1">Cell membrane</location>
        <topology evidence="1">Multi-pass membrane protein</topology>
    </subcellularLocation>
</comment>
<dbReference type="Pfam" id="PF03553">
    <property type="entry name" value="Na_H_antiporter"/>
    <property type="match status" value="2"/>
</dbReference>
<dbReference type="Proteomes" id="UP000014923">
    <property type="component" value="Unassembled WGS sequence"/>
</dbReference>
<feature type="transmembrane region" description="Helical" evidence="9">
    <location>
        <begin position="375"/>
        <end position="401"/>
    </location>
</feature>
<feature type="transmembrane region" description="Helical" evidence="9">
    <location>
        <begin position="197"/>
        <end position="218"/>
    </location>
</feature>
<feature type="transmembrane region" description="Helical" evidence="9">
    <location>
        <begin position="238"/>
        <end position="271"/>
    </location>
</feature>
<name>R7RTJ2_9CLOT</name>
<feature type="domain" description="Na+/H+ antiporter NhaC-like C-terminal" evidence="10">
    <location>
        <begin position="239"/>
        <end position="429"/>
    </location>
</feature>
<keyword evidence="4" id="KW-1003">Cell membrane</keyword>
<feature type="transmembrane region" description="Helical" evidence="9">
    <location>
        <begin position="79"/>
        <end position="99"/>
    </location>
</feature>
<feature type="transmembrane region" description="Helical" evidence="9">
    <location>
        <begin position="291"/>
        <end position="312"/>
    </location>
</feature>
<feature type="transmembrane region" description="Helical" evidence="9">
    <location>
        <begin position="413"/>
        <end position="432"/>
    </location>
</feature>
<evidence type="ECO:0000256" key="9">
    <source>
        <dbReference type="SAM" id="Phobius"/>
    </source>
</evidence>
<dbReference type="GO" id="GO:0015297">
    <property type="term" value="F:antiporter activity"/>
    <property type="evidence" value="ECO:0007669"/>
    <property type="project" value="UniProtKB-KW"/>
</dbReference>
<feature type="transmembrane region" description="Helical" evidence="9">
    <location>
        <begin position="119"/>
        <end position="148"/>
    </location>
</feature>
<feature type="transmembrane region" description="Helical" evidence="9">
    <location>
        <begin position="37"/>
        <end position="59"/>
    </location>
</feature>
<dbReference type="eggNOG" id="COG1757">
    <property type="taxonomic scope" value="Bacteria"/>
</dbReference>
<dbReference type="HOGENOM" id="CLU_043525_0_0_9"/>
<gene>
    <name evidence="11" type="ORF">TCEL_00639</name>
</gene>
<keyword evidence="2" id="KW-0813">Transport</keyword>
<evidence type="ECO:0000259" key="10">
    <source>
        <dbReference type="Pfam" id="PF03553"/>
    </source>
</evidence>
<evidence type="ECO:0000313" key="11">
    <source>
        <dbReference type="EMBL" id="CDF58593.1"/>
    </source>
</evidence>
<protein>
    <submittedName>
        <fullName evidence="11">Methionine transporter MetT</fullName>
    </submittedName>
</protein>
<comment type="caution">
    <text evidence="11">The sequence shown here is derived from an EMBL/GenBank/DDBJ whole genome shotgun (WGS) entry which is preliminary data.</text>
</comment>
<reference evidence="11" key="1">
    <citation type="submission" date="2013-03" db="EMBL/GenBank/DDBJ databases">
        <title>Draft genome sequence of the hydrogen-ethanol-producing anaerobic alkalithermophilic Caloramator celere.</title>
        <authorList>
            <person name="Ciranna A."/>
            <person name="Larjo A."/>
            <person name="Kivisto A."/>
            <person name="Santala V."/>
            <person name="Roos C."/>
            <person name="Karp M."/>
        </authorList>
    </citation>
    <scope>NUCLEOTIDE SEQUENCE [LARGE SCALE GENOMIC DNA]</scope>
    <source>
        <strain evidence="11">DSM 8682</strain>
    </source>
</reference>
<dbReference type="InterPro" id="IPR018461">
    <property type="entry name" value="Na/H_Antiport_NhaC-like_C"/>
</dbReference>
<dbReference type="EMBL" id="CAVN010000097">
    <property type="protein sequence ID" value="CDF58593.1"/>
    <property type="molecule type" value="Genomic_DNA"/>
</dbReference>
<dbReference type="PANTHER" id="PTHR33451:SF4">
    <property type="entry name" value="NA+_H+ ANTIPORTER"/>
    <property type="match status" value="1"/>
</dbReference>
<dbReference type="InterPro" id="IPR052180">
    <property type="entry name" value="NhaC_Na-H+_Antiporter"/>
</dbReference>
<accession>R7RTJ2</accession>
<feature type="transmembrane region" description="Helical" evidence="9">
    <location>
        <begin position="12"/>
        <end position="31"/>
    </location>
</feature>
<organism evidence="11 12">
    <name type="scientific">Thermobrachium celere DSM 8682</name>
    <dbReference type="NCBI Taxonomy" id="941824"/>
    <lineage>
        <taxon>Bacteria</taxon>
        <taxon>Bacillati</taxon>
        <taxon>Bacillota</taxon>
        <taxon>Clostridia</taxon>
        <taxon>Eubacteriales</taxon>
        <taxon>Clostridiaceae</taxon>
        <taxon>Thermobrachium</taxon>
    </lineage>
</organism>
<dbReference type="RefSeq" id="WP_018662853.1">
    <property type="nucleotide sequence ID" value="NZ_HF952018.1"/>
</dbReference>
<dbReference type="GO" id="GO:0005886">
    <property type="term" value="C:plasma membrane"/>
    <property type="evidence" value="ECO:0007669"/>
    <property type="project" value="UniProtKB-SubCell"/>
</dbReference>
<keyword evidence="6 9" id="KW-1133">Transmembrane helix</keyword>
<evidence type="ECO:0000256" key="1">
    <source>
        <dbReference type="ARBA" id="ARBA00004651"/>
    </source>
</evidence>
<keyword evidence="3" id="KW-0050">Antiport</keyword>
<evidence type="ECO:0000256" key="3">
    <source>
        <dbReference type="ARBA" id="ARBA00022449"/>
    </source>
</evidence>
<evidence type="ECO:0000256" key="5">
    <source>
        <dbReference type="ARBA" id="ARBA00022692"/>
    </source>
</evidence>
<keyword evidence="12" id="KW-1185">Reference proteome</keyword>
<sequence>MNKQNASSRGVALIPFVIFVSIYLGIGIYLQRKGVELAFYQFPAPVAAFIGIVFAFLLLRGSINEKFDTFIRGCGNPNIIIMCIIYLLAGAFATVSKAIGGVDSTVNLGLTYIPANYIIAGIFLIACFISLATGTSVGSIVALGPIAVGLAQKAGLSMPLTLASLLGGAMFGDNLSVISDTTIAATRTQGCEMRDKFRVNLFIALPAAVITIILLLIFGRPETVPSIQVYDFNIIKVIPYLMVLILSLIGVNVFVVLTIGILFSGVIGLYYGELTFLTFSQQIFEGFKGMIDIFILSMLTGGLAELTSKAGGIQYLMEKIQKLIRGRKSAEIGIAALVSLTDAAVANNTVAIIINGPIAKEVSRRYKVDPRRCASILDIFSCIVQGIIPYGAQMLILLSFAKGTVSPIDVIPLVWYIHLLAISTIISIFIPFSDGIIKRTPWDFDKEVSMDEM</sequence>
<evidence type="ECO:0000256" key="6">
    <source>
        <dbReference type="ARBA" id="ARBA00022989"/>
    </source>
</evidence>
<dbReference type="AlphaFoldDB" id="R7RTJ2"/>
<feature type="domain" description="Na+/H+ antiporter NhaC-like C-terminal" evidence="10">
    <location>
        <begin position="23"/>
        <end position="219"/>
    </location>
</feature>
<evidence type="ECO:0000256" key="2">
    <source>
        <dbReference type="ARBA" id="ARBA00022448"/>
    </source>
</evidence>
<comment type="similarity">
    <text evidence="8">Belongs to the NhaC Na(+)/H(+) (TC 2.A.35) antiporter family.</text>
</comment>
<dbReference type="PANTHER" id="PTHR33451">
    <property type="entry name" value="MALATE-2H(+)/NA(+)-LACTATE ANTIPORTER"/>
    <property type="match status" value="1"/>
</dbReference>
<evidence type="ECO:0000313" key="12">
    <source>
        <dbReference type="Proteomes" id="UP000014923"/>
    </source>
</evidence>
<evidence type="ECO:0000256" key="8">
    <source>
        <dbReference type="ARBA" id="ARBA00038435"/>
    </source>
</evidence>
<keyword evidence="5 9" id="KW-0812">Transmembrane</keyword>
<evidence type="ECO:0000256" key="4">
    <source>
        <dbReference type="ARBA" id="ARBA00022475"/>
    </source>
</evidence>
<dbReference type="OrthoDB" id="9790605at2"/>